<dbReference type="Proteomes" id="UP000199777">
    <property type="component" value="Unassembled WGS sequence"/>
</dbReference>
<comment type="caution">
    <text evidence="1">The sequence shown here is derived from an EMBL/GenBank/DDBJ whole genome shotgun (WGS) entry which is preliminary data.</text>
</comment>
<dbReference type="EMBL" id="FTOK01000003">
    <property type="protein sequence ID" value="SIS66713.1"/>
    <property type="molecule type" value="Genomic_DNA"/>
</dbReference>
<reference evidence="1 2" key="1">
    <citation type="submission" date="2017-01" db="EMBL/GenBank/DDBJ databases">
        <authorList>
            <person name="Varghese N."/>
            <person name="Submissions S."/>
        </authorList>
    </citation>
    <scope>NUCLEOTIDE SEQUENCE [LARGE SCALE GENOMIC DNA]</scope>
    <source>
        <strain evidence="1 2">DSM 22782</strain>
    </source>
</reference>
<proteinExistence type="predicted"/>
<keyword evidence="2" id="KW-1185">Reference proteome</keyword>
<name>A0ABY1KTD4_9BACI</name>
<evidence type="ECO:0000313" key="2">
    <source>
        <dbReference type="Proteomes" id="UP000199777"/>
    </source>
</evidence>
<organism evidence="1 2">
    <name type="scientific">Salimicrobium salexigens</name>
    <dbReference type="NCBI Taxonomy" id="908941"/>
    <lineage>
        <taxon>Bacteria</taxon>
        <taxon>Bacillati</taxon>
        <taxon>Bacillota</taxon>
        <taxon>Bacilli</taxon>
        <taxon>Bacillales</taxon>
        <taxon>Bacillaceae</taxon>
        <taxon>Salimicrobium</taxon>
    </lineage>
</organism>
<evidence type="ECO:0000313" key="1">
    <source>
        <dbReference type="EMBL" id="SIS66713.1"/>
    </source>
</evidence>
<protein>
    <submittedName>
        <fullName evidence="1">Uncharacterized protein</fullName>
    </submittedName>
</protein>
<sequence>MESKSLYSAFQQAIEYDNFKEWKQEHKSEDEEQVQREDFHKEYLETLEDKKILELVEKSNDILLFRLEKVDVLAYEEWQDLIYREEKIRYIKKAEKIVVPILVLRSSPLYLTLNFRNCLTYKNLKVLSLDLMMVVDHHQIPRSQRRRRRGLWFRFEDVVDSRCVFIKGRRVCALQFFSFFGKMSEHMF</sequence>
<gene>
    <name evidence="1" type="ORF">SAMN05421758_103275</name>
</gene>
<accession>A0ABY1KTD4</accession>
<dbReference type="RefSeq" id="WP_076570600.1">
    <property type="nucleotide sequence ID" value="NZ_FTOK01000003.1"/>
</dbReference>